<keyword evidence="6 13" id="KW-0489">Methyltransferase</keyword>
<dbReference type="RefSeq" id="WP_091649829.1">
    <property type="nucleotide sequence ID" value="NZ_FNHQ01000012.1"/>
</dbReference>
<dbReference type="CDD" id="cd02440">
    <property type="entry name" value="AdoMet_MTases"/>
    <property type="match status" value="1"/>
</dbReference>
<dbReference type="InterPro" id="IPR006027">
    <property type="entry name" value="NusB_RsmB_TIM44"/>
</dbReference>
<evidence type="ECO:0000313" key="16">
    <source>
        <dbReference type="Proteomes" id="UP000199309"/>
    </source>
</evidence>
<evidence type="ECO:0000256" key="6">
    <source>
        <dbReference type="ARBA" id="ARBA00022603"/>
    </source>
</evidence>
<dbReference type="GO" id="GO:0008649">
    <property type="term" value="F:rRNA methyltransferase activity"/>
    <property type="evidence" value="ECO:0007669"/>
    <property type="project" value="InterPro"/>
</dbReference>
<evidence type="ECO:0000256" key="12">
    <source>
        <dbReference type="ARBA" id="ARBA00047283"/>
    </source>
</evidence>
<keyword evidence="9 13" id="KW-0694">RNA-binding</keyword>
<dbReference type="NCBIfam" id="NF011494">
    <property type="entry name" value="PRK14902.1"/>
    <property type="match status" value="1"/>
</dbReference>
<evidence type="ECO:0000256" key="9">
    <source>
        <dbReference type="ARBA" id="ARBA00022884"/>
    </source>
</evidence>
<proteinExistence type="inferred from homology"/>
<keyword evidence="5" id="KW-0698">rRNA processing</keyword>
<evidence type="ECO:0000256" key="2">
    <source>
        <dbReference type="ARBA" id="ARBA00004496"/>
    </source>
</evidence>
<feature type="binding site" evidence="13">
    <location>
        <position position="284"/>
    </location>
    <ligand>
        <name>S-adenosyl-L-methionine</name>
        <dbReference type="ChEBI" id="CHEBI:59789"/>
    </ligand>
</feature>
<evidence type="ECO:0000256" key="1">
    <source>
        <dbReference type="ARBA" id="ARBA00002724"/>
    </source>
</evidence>
<keyword evidence="8 13" id="KW-0949">S-adenosyl-L-methionine</keyword>
<evidence type="ECO:0000256" key="11">
    <source>
        <dbReference type="ARBA" id="ARBA00031088"/>
    </source>
</evidence>
<evidence type="ECO:0000256" key="4">
    <source>
        <dbReference type="ARBA" id="ARBA00022490"/>
    </source>
</evidence>
<sequence length="442" mass="50384">MNVRELACQSLFTVCQDKGYSNIIVSQTLQKYKLVDRDRRFYTELVYGTLRHLNYLDWIITAVSTRKIIKLDPICLVILRMGLYQIFCLTKVPESAACNESVKLATRFGNKGMAKFVNGILRNGIRRRMEFNIPTLEENTILHLSLTYHQQQWLIKKWIADYGTEETVALCRYFETIPRLCIRANTTKISRDELLHNLQQRDMDAEIAPYAPEGIYLNTIPSIHDIPELQQGLAFIQDESSMLVAHVLDPKPNEVIFDVCAAPGGKTTHIASLAGDTSIVYGCDIYDHKLQLIEKNAQHLGLSNVRVLLQDAATIGEIYADRADRVLVDAPCSGLGVLKRKLDLRWRKKPMDLKRLPELQLTMLESASKCVKPGGILVYSTCTMNDDENVHVVEAFLKRHPEFKPEKASDYCSIYKEGSYIQLLPQIDNLDGFFIARLRRGE</sequence>
<name>A0A1G9VG47_9FIRM</name>
<feature type="binding site" evidence="13">
    <location>
        <position position="329"/>
    </location>
    <ligand>
        <name>S-adenosyl-L-methionine</name>
        <dbReference type="ChEBI" id="CHEBI:59789"/>
    </ligand>
</feature>
<dbReference type="Gene3D" id="3.30.70.1170">
    <property type="entry name" value="Sun protein, domain 3"/>
    <property type="match status" value="1"/>
</dbReference>
<dbReference type="AlphaFoldDB" id="A0A1G9VG47"/>
<protein>
    <recommendedName>
        <fullName evidence="3">16S rRNA (cytosine(967)-C(5))-methyltransferase</fullName>
        <ecNumber evidence="3">2.1.1.176</ecNumber>
    </recommendedName>
    <alternativeName>
        <fullName evidence="10">16S rRNA m5C967 methyltransferase</fullName>
    </alternativeName>
    <alternativeName>
        <fullName evidence="11">rRNA (cytosine-C(5)-)-methyltransferase RsmB</fullName>
    </alternativeName>
</protein>
<dbReference type="Pfam" id="PF22458">
    <property type="entry name" value="RsmF-B_ferredox"/>
    <property type="match status" value="1"/>
</dbReference>
<feature type="binding site" evidence="13">
    <location>
        <begin position="260"/>
        <end position="266"/>
    </location>
    <ligand>
        <name>S-adenosyl-L-methionine</name>
        <dbReference type="ChEBI" id="CHEBI:59789"/>
    </ligand>
</feature>
<dbReference type="STRING" id="349095.SAMN05660299_01403"/>
<dbReference type="SUPFAM" id="SSF53335">
    <property type="entry name" value="S-adenosyl-L-methionine-dependent methyltransferases"/>
    <property type="match status" value="1"/>
</dbReference>
<comment type="function">
    <text evidence="1">Specifically methylates the cytosine at position 967 (m5C967) of 16S rRNA.</text>
</comment>
<evidence type="ECO:0000256" key="3">
    <source>
        <dbReference type="ARBA" id="ARBA00012140"/>
    </source>
</evidence>
<dbReference type="Proteomes" id="UP000199309">
    <property type="component" value="Unassembled WGS sequence"/>
</dbReference>
<dbReference type="PROSITE" id="PS51686">
    <property type="entry name" value="SAM_MT_RSMB_NOP"/>
    <property type="match status" value="1"/>
</dbReference>
<dbReference type="PANTHER" id="PTHR22807">
    <property type="entry name" value="NOP2 YEAST -RELATED NOL1/NOP2/FMU SUN DOMAIN-CONTAINING"/>
    <property type="match status" value="1"/>
</dbReference>
<comment type="catalytic activity">
    <reaction evidence="12">
        <text>cytidine(967) in 16S rRNA + S-adenosyl-L-methionine = 5-methylcytidine(967) in 16S rRNA + S-adenosyl-L-homocysteine + H(+)</text>
        <dbReference type="Rhea" id="RHEA:42748"/>
        <dbReference type="Rhea" id="RHEA-COMP:10219"/>
        <dbReference type="Rhea" id="RHEA-COMP:10220"/>
        <dbReference type="ChEBI" id="CHEBI:15378"/>
        <dbReference type="ChEBI" id="CHEBI:57856"/>
        <dbReference type="ChEBI" id="CHEBI:59789"/>
        <dbReference type="ChEBI" id="CHEBI:74483"/>
        <dbReference type="ChEBI" id="CHEBI:82748"/>
        <dbReference type="EC" id="2.1.1.176"/>
    </reaction>
</comment>
<feature type="domain" description="SAM-dependent MTase RsmB/NOP-type" evidence="14">
    <location>
        <begin position="170"/>
        <end position="441"/>
    </location>
</feature>
<dbReference type="EC" id="2.1.1.176" evidence="3"/>
<evidence type="ECO:0000256" key="13">
    <source>
        <dbReference type="PROSITE-ProRule" id="PRU01023"/>
    </source>
</evidence>
<keyword evidence="7 13" id="KW-0808">Transferase</keyword>
<dbReference type="PANTHER" id="PTHR22807:SF53">
    <property type="entry name" value="RIBOSOMAL RNA SMALL SUBUNIT METHYLTRANSFERASE B-RELATED"/>
    <property type="match status" value="1"/>
</dbReference>
<dbReference type="Gene3D" id="3.40.50.150">
    <property type="entry name" value="Vaccinia Virus protein VP39"/>
    <property type="match status" value="1"/>
</dbReference>
<dbReference type="NCBIfam" id="TIGR00563">
    <property type="entry name" value="rsmB"/>
    <property type="match status" value="1"/>
</dbReference>
<accession>A0A1G9VG47</accession>
<feature type="active site" description="Nucleophile" evidence="13">
    <location>
        <position position="382"/>
    </location>
</feature>
<dbReference type="GO" id="GO:0005737">
    <property type="term" value="C:cytoplasm"/>
    <property type="evidence" value="ECO:0007669"/>
    <property type="project" value="UniProtKB-SubCell"/>
</dbReference>
<dbReference type="InterPro" id="IPR004573">
    <property type="entry name" value="rRNA_ssu_MeTfrase_B"/>
</dbReference>
<evidence type="ECO:0000256" key="5">
    <source>
        <dbReference type="ARBA" id="ARBA00022552"/>
    </source>
</evidence>
<comment type="subcellular location">
    <subcellularLocation>
        <location evidence="2">Cytoplasm</location>
    </subcellularLocation>
</comment>
<keyword evidence="16" id="KW-1185">Reference proteome</keyword>
<dbReference type="Pfam" id="PF01029">
    <property type="entry name" value="NusB"/>
    <property type="match status" value="1"/>
</dbReference>
<dbReference type="Pfam" id="PF01189">
    <property type="entry name" value="Methyltr_RsmB-F"/>
    <property type="match status" value="1"/>
</dbReference>
<reference evidence="15 16" key="1">
    <citation type="submission" date="2016-10" db="EMBL/GenBank/DDBJ databases">
        <authorList>
            <person name="de Groot N.N."/>
        </authorList>
    </citation>
    <scope>NUCLEOTIDE SEQUENCE [LARGE SCALE GENOMIC DNA]</scope>
    <source>
        <strain evidence="15 16">DSM 16981</strain>
    </source>
</reference>
<comment type="similarity">
    <text evidence="13">Belongs to the class I-like SAM-binding methyltransferase superfamily. RsmB/NOP family.</text>
</comment>
<feature type="binding site" evidence="13">
    <location>
        <position position="311"/>
    </location>
    <ligand>
        <name>S-adenosyl-L-methionine</name>
        <dbReference type="ChEBI" id="CHEBI:59789"/>
    </ligand>
</feature>
<dbReference type="FunFam" id="3.40.50.150:FF:000022">
    <property type="entry name" value="Ribosomal RNA small subunit methyltransferase B"/>
    <property type="match status" value="1"/>
</dbReference>
<organism evidence="15 16">
    <name type="scientific">Megasphaera paucivorans</name>
    <dbReference type="NCBI Taxonomy" id="349095"/>
    <lineage>
        <taxon>Bacteria</taxon>
        <taxon>Bacillati</taxon>
        <taxon>Bacillota</taxon>
        <taxon>Negativicutes</taxon>
        <taxon>Veillonellales</taxon>
        <taxon>Veillonellaceae</taxon>
        <taxon>Megasphaera</taxon>
    </lineage>
</organism>
<dbReference type="InterPro" id="IPR023267">
    <property type="entry name" value="RCMT"/>
</dbReference>
<evidence type="ECO:0000259" key="14">
    <source>
        <dbReference type="PROSITE" id="PS51686"/>
    </source>
</evidence>
<dbReference type="OrthoDB" id="9810297at2"/>
<dbReference type="SUPFAM" id="SSF48013">
    <property type="entry name" value="NusB-like"/>
    <property type="match status" value="1"/>
</dbReference>
<evidence type="ECO:0000313" key="15">
    <source>
        <dbReference type="EMBL" id="SDM71238.1"/>
    </source>
</evidence>
<evidence type="ECO:0000256" key="7">
    <source>
        <dbReference type="ARBA" id="ARBA00022679"/>
    </source>
</evidence>
<evidence type="ECO:0000256" key="8">
    <source>
        <dbReference type="ARBA" id="ARBA00022691"/>
    </source>
</evidence>
<dbReference type="InterPro" id="IPR035926">
    <property type="entry name" value="NusB-like_sf"/>
</dbReference>
<dbReference type="PRINTS" id="PR02008">
    <property type="entry name" value="RCMTFAMILY"/>
</dbReference>
<dbReference type="InterPro" id="IPR029063">
    <property type="entry name" value="SAM-dependent_MTases_sf"/>
</dbReference>
<dbReference type="InterPro" id="IPR001678">
    <property type="entry name" value="MeTrfase_RsmB-F_NOP2_dom"/>
</dbReference>
<keyword evidence="4" id="KW-0963">Cytoplasm</keyword>
<evidence type="ECO:0000256" key="10">
    <source>
        <dbReference type="ARBA" id="ARBA00030399"/>
    </source>
</evidence>
<dbReference type="GO" id="GO:0006355">
    <property type="term" value="P:regulation of DNA-templated transcription"/>
    <property type="evidence" value="ECO:0007669"/>
    <property type="project" value="InterPro"/>
</dbReference>
<dbReference type="Gene3D" id="1.10.940.10">
    <property type="entry name" value="NusB-like"/>
    <property type="match status" value="1"/>
</dbReference>
<dbReference type="InterPro" id="IPR049560">
    <property type="entry name" value="MeTrfase_RsmB-F_NOP2_cat"/>
</dbReference>
<dbReference type="GO" id="GO:0003723">
    <property type="term" value="F:RNA binding"/>
    <property type="evidence" value="ECO:0007669"/>
    <property type="project" value="UniProtKB-UniRule"/>
</dbReference>
<dbReference type="InterPro" id="IPR054728">
    <property type="entry name" value="RsmB-like_ferredoxin"/>
</dbReference>
<gene>
    <name evidence="15" type="ORF">SAMN05660299_01403</name>
</gene>
<dbReference type="EMBL" id="FNHQ01000012">
    <property type="protein sequence ID" value="SDM71238.1"/>
    <property type="molecule type" value="Genomic_DNA"/>
</dbReference>